<reference evidence="2 3" key="1">
    <citation type="submission" date="2016-08" db="EMBL/GenBank/DDBJ databases">
        <authorList>
            <person name="Seilhamer J.J."/>
        </authorList>
    </citation>
    <scope>NUCLEOTIDE SEQUENCE [LARGE SCALE GENOMIC DNA]</scope>
    <source>
        <strain evidence="2 3">KCTC 42603</strain>
    </source>
</reference>
<accession>A0A1E7Z8S6</accession>
<name>A0A1E7Z8S6_9ALTE</name>
<organism evidence="2 3">
    <name type="scientific">Alteromonas confluentis</name>
    <dbReference type="NCBI Taxonomy" id="1656094"/>
    <lineage>
        <taxon>Bacteria</taxon>
        <taxon>Pseudomonadati</taxon>
        <taxon>Pseudomonadota</taxon>
        <taxon>Gammaproteobacteria</taxon>
        <taxon>Alteromonadales</taxon>
        <taxon>Alteromonadaceae</taxon>
        <taxon>Alteromonas/Salinimonas group</taxon>
        <taxon>Alteromonas</taxon>
    </lineage>
</organism>
<gene>
    <name evidence="2" type="ORF">BFC18_15875</name>
</gene>
<sequence>MKIGILTLPLHTNYGGNLQAHALLKVLKKEGHEVVFLDRRRNKYKPVKFFITVPLGLVKKYVLNKPAPILDFYKSTREYDIVSVNARKFIEHYINPKSEPAFSGEDLLEETLKLKLDAIVVGSDQVWKPSYTPNIFEYFLGFIDGNKHKVRKVSYAASFGNDDWKYTDHETKKCASLVQKFDALSVREDLAVKQCTKFFGVEASHVLDPTLLLDADEYVDLFRSEGIEKKQTISSYVLDRSDFIDAVFARVSSKIDLPVNKLNTRTEELNAPVQERIAPPVESWLKGIFTSEMLITDSFHGCAFAILFNVPFIVIGNERRGIARFNSLLTLFNLQSRMVKSEQDIQIALEHQIDWDSVNAKLNENRERSYQFIRKAFS</sequence>
<evidence type="ECO:0000313" key="2">
    <source>
        <dbReference type="EMBL" id="OFC69930.1"/>
    </source>
</evidence>
<comment type="caution">
    <text evidence="2">The sequence shown here is derived from an EMBL/GenBank/DDBJ whole genome shotgun (WGS) entry which is preliminary data.</text>
</comment>
<dbReference type="OrthoDB" id="9799278at2"/>
<evidence type="ECO:0000259" key="1">
    <source>
        <dbReference type="Pfam" id="PF04230"/>
    </source>
</evidence>
<dbReference type="Proteomes" id="UP000175691">
    <property type="component" value="Unassembled WGS sequence"/>
</dbReference>
<dbReference type="Pfam" id="PF04230">
    <property type="entry name" value="PS_pyruv_trans"/>
    <property type="match status" value="1"/>
</dbReference>
<dbReference type="AlphaFoldDB" id="A0A1E7Z8S6"/>
<evidence type="ECO:0000313" key="3">
    <source>
        <dbReference type="Proteomes" id="UP000175691"/>
    </source>
</evidence>
<dbReference type="InterPro" id="IPR007345">
    <property type="entry name" value="Polysacch_pyruvyl_Trfase"/>
</dbReference>
<dbReference type="STRING" id="1656094.BFC18_15875"/>
<protein>
    <recommendedName>
        <fullName evidence="1">Polysaccharide pyruvyl transferase domain-containing protein</fullName>
    </recommendedName>
</protein>
<keyword evidence="3" id="KW-1185">Reference proteome</keyword>
<feature type="domain" description="Polysaccharide pyruvyl transferase" evidence="1">
    <location>
        <begin position="13"/>
        <end position="318"/>
    </location>
</feature>
<proteinExistence type="predicted"/>
<dbReference type="RefSeq" id="WP_070126306.1">
    <property type="nucleotide sequence ID" value="NZ_MDHN01000033.1"/>
</dbReference>
<dbReference type="EMBL" id="MDHN01000033">
    <property type="protein sequence ID" value="OFC69930.1"/>
    <property type="molecule type" value="Genomic_DNA"/>
</dbReference>